<dbReference type="GO" id="GO:0042811">
    <property type="term" value="P:pheromone biosynthetic process"/>
    <property type="evidence" value="ECO:0007669"/>
    <property type="project" value="UniProtKB-ARBA"/>
</dbReference>
<protein>
    <submittedName>
        <fullName evidence="7">Decaprenyl-diphosphate synthase subunit 1</fullName>
    </submittedName>
</protein>
<dbReference type="GO" id="GO:0008299">
    <property type="term" value="P:isoprenoid biosynthetic process"/>
    <property type="evidence" value="ECO:0007669"/>
    <property type="project" value="UniProtKB-KW"/>
</dbReference>
<evidence type="ECO:0000256" key="4">
    <source>
        <dbReference type="ARBA" id="ARBA00022723"/>
    </source>
</evidence>
<dbReference type="PROSITE" id="PS00444">
    <property type="entry name" value="POLYPRENYL_SYNTHASE_2"/>
    <property type="match status" value="1"/>
</dbReference>
<dbReference type="OrthoDB" id="9927103at2759"/>
<comment type="caution">
    <text evidence="7">The sequence shown here is derived from an EMBL/GenBank/DDBJ whole genome shotgun (WGS) entry which is preliminary data.</text>
</comment>
<dbReference type="Pfam" id="PF00348">
    <property type="entry name" value="polyprenyl_synt"/>
    <property type="match status" value="1"/>
</dbReference>
<keyword evidence="8" id="KW-1185">Reference proteome</keyword>
<dbReference type="EMBL" id="BMAO01012778">
    <property type="protein sequence ID" value="GFQ83897.1"/>
    <property type="molecule type" value="Genomic_DNA"/>
</dbReference>
<gene>
    <name evidence="7" type="primary">PDSS1</name>
    <name evidence="7" type="ORF">TNCT_150061</name>
</gene>
<evidence type="ECO:0000256" key="1">
    <source>
        <dbReference type="ARBA" id="ARBA00001946"/>
    </source>
</evidence>
<reference evidence="7" key="1">
    <citation type="submission" date="2020-07" db="EMBL/GenBank/DDBJ databases">
        <title>Multicomponent nature underlies the extraordinary mechanical properties of spider dragline silk.</title>
        <authorList>
            <person name="Kono N."/>
            <person name="Nakamura H."/>
            <person name="Mori M."/>
            <person name="Yoshida Y."/>
            <person name="Ohtoshi R."/>
            <person name="Malay A.D."/>
            <person name="Moran D.A.P."/>
            <person name="Tomita M."/>
            <person name="Numata K."/>
            <person name="Arakawa K."/>
        </authorList>
    </citation>
    <scope>NUCLEOTIDE SEQUENCE</scope>
</reference>
<dbReference type="GO" id="GO:0004659">
    <property type="term" value="F:prenyltransferase activity"/>
    <property type="evidence" value="ECO:0007669"/>
    <property type="project" value="InterPro"/>
</dbReference>
<keyword evidence="5" id="KW-0460">Magnesium</keyword>
<name>A0A8X6HYG1_TRICU</name>
<evidence type="ECO:0000256" key="3">
    <source>
        <dbReference type="ARBA" id="ARBA00022679"/>
    </source>
</evidence>
<dbReference type="InterPro" id="IPR008949">
    <property type="entry name" value="Isoprenoid_synthase_dom_sf"/>
</dbReference>
<evidence type="ECO:0000313" key="7">
    <source>
        <dbReference type="EMBL" id="GFQ83897.1"/>
    </source>
</evidence>
<keyword evidence="6" id="KW-0414">Isoprene biosynthesis</keyword>
<keyword evidence="3" id="KW-0808">Transferase</keyword>
<evidence type="ECO:0000256" key="5">
    <source>
        <dbReference type="ARBA" id="ARBA00022842"/>
    </source>
</evidence>
<dbReference type="AlphaFoldDB" id="A0A8X6HYG1"/>
<dbReference type="InterPro" id="IPR000092">
    <property type="entry name" value="Polyprenyl_synt"/>
</dbReference>
<evidence type="ECO:0000256" key="6">
    <source>
        <dbReference type="ARBA" id="ARBA00023229"/>
    </source>
</evidence>
<evidence type="ECO:0000313" key="8">
    <source>
        <dbReference type="Proteomes" id="UP000887116"/>
    </source>
</evidence>
<dbReference type="GO" id="GO:0006744">
    <property type="term" value="P:ubiquinone biosynthetic process"/>
    <property type="evidence" value="ECO:0007669"/>
    <property type="project" value="TreeGrafter"/>
</dbReference>
<dbReference type="GO" id="GO:1990234">
    <property type="term" value="C:transferase complex"/>
    <property type="evidence" value="ECO:0007669"/>
    <property type="project" value="TreeGrafter"/>
</dbReference>
<dbReference type="Proteomes" id="UP000887116">
    <property type="component" value="Unassembled WGS sequence"/>
</dbReference>
<organism evidence="7 8">
    <name type="scientific">Trichonephila clavata</name>
    <name type="common">Joro spider</name>
    <name type="synonym">Nephila clavata</name>
    <dbReference type="NCBI Taxonomy" id="2740835"/>
    <lineage>
        <taxon>Eukaryota</taxon>
        <taxon>Metazoa</taxon>
        <taxon>Ecdysozoa</taxon>
        <taxon>Arthropoda</taxon>
        <taxon>Chelicerata</taxon>
        <taxon>Arachnida</taxon>
        <taxon>Araneae</taxon>
        <taxon>Araneomorphae</taxon>
        <taxon>Entelegynae</taxon>
        <taxon>Araneoidea</taxon>
        <taxon>Nephilidae</taxon>
        <taxon>Trichonephila</taxon>
    </lineage>
</organism>
<evidence type="ECO:0000256" key="2">
    <source>
        <dbReference type="ARBA" id="ARBA00006706"/>
    </source>
</evidence>
<comment type="similarity">
    <text evidence="2">Belongs to the FPP/GGPP synthase family.</text>
</comment>
<dbReference type="GO" id="GO:0046872">
    <property type="term" value="F:metal ion binding"/>
    <property type="evidence" value="ECO:0007669"/>
    <property type="project" value="UniProtKB-KW"/>
</dbReference>
<comment type="cofactor">
    <cofactor evidence="1">
        <name>Mg(2+)</name>
        <dbReference type="ChEBI" id="CHEBI:18420"/>
    </cofactor>
</comment>
<accession>A0A8X6HYG1</accession>
<dbReference type="Gene3D" id="1.10.600.10">
    <property type="entry name" value="Farnesyl Diphosphate Synthase"/>
    <property type="match status" value="1"/>
</dbReference>
<dbReference type="GO" id="GO:0005739">
    <property type="term" value="C:mitochondrion"/>
    <property type="evidence" value="ECO:0007669"/>
    <property type="project" value="TreeGrafter"/>
</dbReference>
<dbReference type="PANTHER" id="PTHR12001">
    <property type="entry name" value="GERANYLGERANYL PYROPHOSPHATE SYNTHASE"/>
    <property type="match status" value="1"/>
</dbReference>
<dbReference type="InterPro" id="IPR033749">
    <property type="entry name" value="Polyprenyl_synt_CS"/>
</dbReference>
<sequence length="88" mass="9723">MAFQYGRDVGIAFQLIDDYLDFMASQSELGKPTAADLRLGLATAPVLYASQRFPELKPMIARRFCKLGDVEKAYEAVHESDGLAHTNA</sequence>
<dbReference type="PANTHER" id="PTHR12001:SF69">
    <property type="entry name" value="ALL TRANS-POLYPRENYL-DIPHOSPHATE SYNTHASE PDSS1"/>
    <property type="match status" value="1"/>
</dbReference>
<dbReference type="SUPFAM" id="SSF48576">
    <property type="entry name" value="Terpenoid synthases"/>
    <property type="match status" value="1"/>
</dbReference>
<keyword evidence="4" id="KW-0479">Metal-binding</keyword>
<proteinExistence type="inferred from homology"/>